<dbReference type="Gene3D" id="3.30.70.270">
    <property type="match status" value="1"/>
</dbReference>
<dbReference type="InterPro" id="IPR052155">
    <property type="entry name" value="Biofilm_reg_signaling"/>
</dbReference>
<dbReference type="RefSeq" id="WP_149278622.1">
    <property type="nucleotide sequence ID" value="NZ_CP043506.1"/>
</dbReference>
<dbReference type="PROSITE" id="PS50883">
    <property type="entry name" value="EAL"/>
    <property type="match status" value="1"/>
</dbReference>
<reference evidence="4 5" key="1">
    <citation type="submission" date="2019-09" db="EMBL/GenBank/DDBJ databases">
        <title>Genome sequencing of strain KACC 21233.</title>
        <authorList>
            <person name="Heo J."/>
            <person name="Kim S.-J."/>
            <person name="Kim J.-S."/>
            <person name="Hong S.-B."/>
            <person name="Kwon S.-W."/>
        </authorList>
    </citation>
    <scope>NUCLEOTIDE SEQUENCE [LARGE SCALE GENOMIC DNA]</scope>
    <source>
        <strain evidence="4 5">KACC 21233</strain>
    </source>
</reference>
<gene>
    <name evidence="4" type="ORF">FLP30_03615</name>
</gene>
<dbReference type="Proteomes" id="UP000324536">
    <property type="component" value="Chromosome"/>
</dbReference>
<dbReference type="InterPro" id="IPR043128">
    <property type="entry name" value="Rev_trsase/Diguanyl_cyclase"/>
</dbReference>
<dbReference type="SUPFAM" id="SSF141868">
    <property type="entry name" value="EAL domain-like"/>
    <property type="match status" value="1"/>
</dbReference>
<keyword evidence="1" id="KW-0472">Membrane</keyword>
<feature type="transmembrane region" description="Helical" evidence="1">
    <location>
        <begin position="80"/>
        <end position="100"/>
    </location>
</feature>
<feature type="domain" description="EAL" evidence="2">
    <location>
        <begin position="326"/>
        <end position="576"/>
    </location>
</feature>
<dbReference type="CDD" id="cd01949">
    <property type="entry name" value="GGDEF"/>
    <property type="match status" value="1"/>
</dbReference>
<dbReference type="PROSITE" id="PS50887">
    <property type="entry name" value="GGDEF"/>
    <property type="match status" value="1"/>
</dbReference>
<evidence type="ECO:0000259" key="3">
    <source>
        <dbReference type="PROSITE" id="PS50887"/>
    </source>
</evidence>
<accession>A0A5C1YQ62</accession>
<evidence type="ECO:0000259" key="2">
    <source>
        <dbReference type="PROSITE" id="PS50883"/>
    </source>
</evidence>
<dbReference type="SMART" id="SM00267">
    <property type="entry name" value="GGDEF"/>
    <property type="match status" value="1"/>
</dbReference>
<name>A0A5C1YQ62_9PROT</name>
<dbReference type="PANTHER" id="PTHR44757">
    <property type="entry name" value="DIGUANYLATE CYCLASE DGCP"/>
    <property type="match status" value="1"/>
</dbReference>
<keyword evidence="1" id="KW-0812">Transmembrane</keyword>
<keyword evidence="5" id="KW-1185">Reference proteome</keyword>
<feature type="transmembrane region" description="Helical" evidence="1">
    <location>
        <begin position="7"/>
        <end position="28"/>
    </location>
</feature>
<dbReference type="Gene3D" id="3.20.20.450">
    <property type="entry name" value="EAL domain"/>
    <property type="match status" value="1"/>
</dbReference>
<keyword evidence="1" id="KW-1133">Transmembrane helix</keyword>
<evidence type="ECO:0000256" key="1">
    <source>
        <dbReference type="SAM" id="Phobius"/>
    </source>
</evidence>
<feature type="domain" description="GGDEF" evidence="3">
    <location>
        <begin position="183"/>
        <end position="317"/>
    </location>
</feature>
<dbReference type="AlphaFoldDB" id="A0A5C1YQ62"/>
<sequence length="581" mass="64784">MTTKPQVVLPPTVSGFLIAGLTTMGLYHAALSMSGAGFFPVFFWRTPLLAFSALSTAGIVSLSFYLLSLKDYAAKLKKPIIFINAIFLIQIITLITLQAAGPEQKTGWFQPSSLSLQGLLAAGMVLLFLLARRAMHLVGRVTSSHSQHTLRLVSLTDELTGLPNRLAFHERLSHSTQTGGQPRRVALIAIDLNRFKEINDLRGHHTGDEVLRILGRRLKQAIHNDSHEFVARTAGDQFVALCHVDEDDELSEFLYRLRRATNKPLRLQDDSIAIGANFGITFWPDDATDHDTLITNAKLAVYHARDTQALRVCYYHSAMHQTVSSRLDLLEELRHALARNQLSLHYQMQKSIAEDRIVGFEALLRWTHPRLGSISPAVFIPLAEENSLIQDIGAWVLRTACHTASQWREPYRISVNVSPEQFRYHDLLTLVQDVVLTTGLPPERLELELTESTIFVDKERALHTLRGLKALGISLAIDDYGTGYSSLDLIRSFGFDRIKMDKSFISHALQNTTDMAIIRSVIFLGRVLDIPVLAEGVETEDQLAFLENEGCHEVQGFLLSRPIPLEQLVSTGCVSLTASPA</sequence>
<dbReference type="PANTHER" id="PTHR44757:SF2">
    <property type="entry name" value="BIOFILM ARCHITECTURE MAINTENANCE PROTEIN MBAA"/>
    <property type="match status" value="1"/>
</dbReference>
<dbReference type="KEGG" id="acek:FLP30_03615"/>
<dbReference type="NCBIfam" id="TIGR00254">
    <property type="entry name" value="GGDEF"/>
    <property type="match status" value="1"/>
</dbReference>
<dbReference type="InterPro" id="IPR001633">
    <property type="entry name" value="EAL_dom"/>
</dbReference>
<proteinExistence type="predicted"/>
<dbReference type="OrthoDB" id="9793210at2"/>
<evidence type="ECO:0000313" key="4">
    <source>
        <dbReference type="EMBL" id="QEO16942.1"/>
    </source>
</evidence>
<dbReference type="InterPro" id="IPR000160">
    <property type="entry name" value="GGDEF_dom"/>
</dbReference>
<evidence type="ECO:0000313" key="5">
    <source>
        <dbReference type="Proteomes" id="UP000324536"/>
    </source>
</evidence>
<dbReference type="InterPro" id="IPR029787">
    <property type="entry name" value="Nucleotide_cyclase"/>
</dbReference>
<dbReference type="SUPFAM" id="SSF55073">
    <property type="entry name" value="Nucleotide cyclase"/>
    <property type="match status" value="1"/>
</dbReference>
<organism evidence="4 5">
    <name type="scientific">Acetobacter vaccinii</name>
    <dbReference type="NCBI Taxonomy" id="2592655"/>
    <lineage>
        <taxon>Bacteria</taxon>
        <taxon>Pseudomonadati</taxon>
        <taxon>Pseudomonadota</taxon>
        <taxon>Alphaproteobacteria</taxon>
        <taxon>Acetobacterales</taxon>
        <taxon>Acetobacteraceae</taxon>
        <taxon>Acetobacter</taxon>
    </lineage>
</organism>
<protein>
    <submittedName>
        <fullName evidence="4">EAL domain-containing protein</fullName>
    </submittedName>
</protein>
<dbReference type="CDD" id="cd01948">
    <property type="entry name" value="EAL"/>
    <property type="match status" value="1"/>
</dbReference>
<dbReference type="Pfam" id="PF00563">
    <property type="entry name" value="EAL"/>
    <property type="match status" value="1"/>
</dbReference>
<dbReference type="SMART" id="SM00052">
    <property type="entry name" value="EAL"/>
    <property type="match status" value="1"/>
</dbReference>
<feature type="transmembrane region" description="Helical" evidence="1">
    <location>
        <begin position="48"/>
        <end position="68"/>
    </location>
</feature>
<feature type="transmembrane region" description="Helical" evidence="1">
    <location>
        <begin position="112"/>
        <end position="131"/>
    </location>
</feature>
<dbReference type="EMBL" id="CP043506">
    <property type="protein sequence ID" value="QEO16942.1"/>
    <property type="molecule type" value="Genomic_DNA"/>
</dbReference>
<dbReference type="InterPro" id="IPR035919">
    <property type="entry name" value="EAL_sf"/>
</dbReference>
<dbReference type="Pfam" id="PF00990">
    <property type="entry name" value="GGDEF"/>
    <property type="match status" value="1"/>
</dbReference>